<evidence type="ECO:0000313" key="2">
    <source>
        <dbReference type="Proteomes" id="UP000267464"/>
    </source>
</evidence>
<dbReference type="AlphaFoldDB" id="A0A3N7JKK6"/>
<name>A0A3N7JKK6_9BURK</name>
<dbReference type="NCBIfam" id="NF033832">
    <property type="entry name" value="sce7726_fam"/>
    <property type="match status" value="1"/>
</dbReference>
<protein>
    <recommendedName>
        <fullName evidence="3">Sce7726 family protein</fullName>
    </recommendedName>
</protein>
<comment type="caution">
    <text evidence="1">The sequence shown here is derived from an EMBL/GenBank/DDBJ whole genome shotgun (WGS) entry which is preliminary data.</text>
</comment>
<dbReference type="OrthoDB" id="5020258at2"/>
<dbReference type="Proteomes" id="UP000267464">
    <property type="component" value="Unassembled WGS sequence"/>
</dbReference>
<organism evidence="1 2">
    <name type="scientific">Piscinibacter terrae</name>
    <dbReference type="NCBI Taxonomy" id="2496871"/>
    <lineage>
        <taxon>Bacteria</taxon>
        <taxon>Pseudomonadati</taxon>
        <taxon>Pseudomonadota</taxon>
        <taxon>Betaproteobacteria</taxon>
        <taxon>Burkholderiales</taxon>
        <taxon>Sphaerotilaceae</taxon>
        <taxon>Piscinibacter</taxon>
    </lineage>
</organism>
<evidence type="ECO:0008006" key="3">
    <source>
        <dbReference type="Google" id="ProtNLM"/>
    </source>
</evidence>
<dbReference type="EMBL" id="QUSW01000009">
    <property type="protein sequence ID" value="RQP21839.1"/>
    <property type="molecule type" value="Genomic_DNA"/>
</dbReference>
<evidence type="ECO:0000313" key="1">
    <source>
        <dbReference type="EMBL" id="RQP21839.1"/>
    </source>
</evidence>
<gene>
    <name evidence="1" type="ORF">DZC73_25710</name>
</gene>
<keyword evidence="2" id="KW-1185">Reference proteome</keyword>
<accession>A0A3N7JKK6</accession>
<dbReference type="RefSeq" id="WP_124543251.1">
    <property type="nucleotide sequence ID" value="NZ_QUSW01000009.1"/>
</dbReference>
<reference evidence="1 2" key="1">
    <citation type="submission" date="2018-08" db="EMBL/GenBank/DDBJ databases">
        <authorList>
            <person name="Khan S.A."/>
            <person name="Jeon C.O."/>
            <person name="Chun B.H."/>
            <person name="Jeong S.E."/>
        </authorList>
    </citation>
    <scope>NUCLEOTIDE SEQUENCE [LARGE SCALE GENOMIC DNA]</scope>
    <source>
        <strain evidence="1 2">S-16</strain>
    </source>
</reference>
<sequence length="199" mass="21941">MLDVSHDHQVRAALKAHLQPKLGSDDLLVDEFGLAYGAARADLALVNGHLEGFEIKAARDTLTRLPSQVEAYGHVFEMASIVTTRSHLAEVRPLLPKWWGIMLAVPRSHGIDLLVQRQPRSNPRRSAQHLARLLWRDETLAALSVLGLDRGLRSKPKLVLFDALAAAMPVDELADYVRTCLKARGDWRSAKAQSGCDGS</sequence>
<dbReference type="InterPro" id="IPR047729">
    <property type="entry name" value="Sce7726-like"/>
</dbReference>
<reference evidence="1 2" key="2">
    <citation type="submission" date="2018-12" db="EMBL/GenBank/DDBJ databases">
        <title>Rhizobacter gummiphilus sp. nov., a rubber-degrading bacterium isolated from the soil of a botanical garden in Japan.</title>
        <authorList>
            <person name="Shunsuke S.S."/>
        </authorList>
    </citation>
    <scope>NUCLEOTIDE SEQUENCE [LARGE SCALE GENOMIC DNA]</scope>
    <source>
        <strain evidence="1 2">S-16</strain>
    </source>
</reference>
<proteinExistence type="predicted"/>